<sequence>MLKKLRYYWVSVAMSLVSNTHDQLLAFTDKSAEYEERAYRRASDRYGKAISKTVEQARVIRERTLRKIDKGIEAAQKQARIEEAALHAEMQAMQREYDRLASRIGETQGYIKAVLQHNAETVMDLTALKRKV</sequence>
<accession>A0A7L8G6G8</accession>
<dbReference type="EMBL" id="MT708544">
    <property type="protein sequence ID" value="QOE32070.1"/>
    <property type="molecule type" value="Genomic_DNA"/>
</dbReference>
<name>A0A7L8G6G8_9CAUD</name>
<evidence type="ECO:0000313" key="3">
    <source>
        <dbReference type="Proteomes" id="UP000516590"/>
    </source>
</evidence>
<evidence type="ECO:0000313" key="2">
    <source>
        <dbReference type="EMBL" id="QOE32070.1"/>
    </source>
</evidence>
<keyword evidence="1" id="KW-0175">Coiled coil</keyword>
<organism evidence="2 3">
    <name type="scientific">Rhizobium phage Palo</name>
    <dbReference type="NCBI Taxonomy" id="2767573"/>
    <lineage>
        <taxon>Viruses</taxon>
        <taxon>Duplodnaviria</taxon>
        <taxon>Heunggongvirae</taxon>
        <taxon>Uroviricota</taxon>
        <taxon>Caudoviricetes</taxon>
        <taxon>Autographivirales</taxon>
        <taxon>Dunnvirinae</taxon>
        <taxon>Palovirus</taxon>
        <taxon>Palovirus palo</taxon>
    </lineage>
</organism>
<protein>
    <submittedName>
        <fullName evidence="2">Uncharacterized protein</fullName>
    </submittedName>
</protein>
<keyword evidence="3" id="KW-1185">Reference proteome</keyword>
<proteinExistence type="predicted"/>
<evidence type="ECO:0000256" key="1">
    <source>
        <dbReference type="SAM" id="Coils"/>
    </source>
</evidence>
<gene>
    <name evidence="2" type="ORF">CPT_Palo_011</name>
</gene>
<dbReference type="Proteomes" id="UP000516590">
    <property type="component" value="Segment"/>
</dbReference>
<reference evidence="2 3" key="1">
    <citation type="submission" date="2020-07" db="EMBL/GenBank/DDBJ databases">
        <title>Complete genome sequence of Rhizobium phaseoli phage Palo.</title>
        <authorList>
            <person name="Nabhani A."/>
            <person name="Rushing L."/>
            <person name="Newkirk H."/>
            <person name="Gonzalez C."/>
            <person name="Young R."/>
            <person name="Liu M."/>
        </authorList>
    </citation>
    <scope>NUCLEOTIDE SEQUENCE [LARGE SCALE GENOMIC DNA]</scope>
</reference>
<feature type="coiled-coil region" evidence="1">
    <location>
        <begin position="76"/>
        <end position="103"/>
    </location>
</feature>